<organism evidence="3 4">
    <name type="scientific">Novosphingobium hassiacum</name>
    <dbReference type="NCBI Taxonomy" id="173676"/>
    <lineage>
        <taxon>Bacteria</taxon>
        <taxon>Pseudomonadati</taxon>
        <taxon>Pseudomonadota</taxon>
        <taxon>Alphaproteobacteria</taxon>
        <taxon>Sphingomonadales</taxon>
        <taxon>Sphingomonadaceae</taxon>
        <taxon>Novosphingobium</taxon>
    </lineage>
</organism>
<sequence>MTEATMHRQVTISRSGHIIATEAWLRKPVRHEVVRAQPRHKSAMSRLLAGVSAGAAALAFLAGPTHVRAQAVIGTPTIQFGIENVDRTVPGTDTVNVSAPEALLDWTSTSASGVFLPEGSTLRFSRDGDYTVLNRVTSAVSGGPLSISGLVQSDSGGKVWFYNPGGWVVGANGVFNVGSLVLTSLPITVDSATDTVSRLFGDKGEIRFGAATVPTSSVTISNQARINADLATGSYVALVAPKVSQGGTVRVDGSAAYVAAEAATMTINNGLFDIVVDSGSSDTTGISHTGTTGGPAGSLSDPNHRIYLVAVPKNQAMTAVVAGSLGYDAAVSASSETDGSIVLSAGRNVLGGSIDLDSAVGTNASLLVQGLNASNVVNGAASGGIGIDATAADVTFGADAFLKAQGDIKVDASGGNDLTVGGALDLRTSNAVTSGAITVNVGSGSAFVVDGDFTASTVAEGLIQVDPDNGDVLLADSVGSDAASGDVHVIVRDADFSVGGEMTLQSIATGGVGALSAGKATAGSVLFSALQDQPTSPTRQIDLGPVQLTSNAGTAGFSAPQLPVAGSASQSGAVEFSVDGGFLSASNINLSTSAQASLGVNSAPQQATTGKIGFSFANSDSEGFSTGSLNANSYAFAESGGLVTQGDVGLSLDNADLVSGGGIYGYIGLRSSAYGTLTLPNTVRVSLTNGSTLDLGDGYLSLEASGGNGIGIQKSANIAISLDDSTLTGSSVYAYSSARGTGTGASALAGNMSLSVVNGGALDVANSVYLNTDGYGGNGADAGNGTGGNIDVVIDDGAIGTGYFSASSTGTAGFRDSGSGLTGTGRGGTTTIVQRGANSSVTVDTFIAESLGFGSRGGEGKSFNSQASSGAGGGAGIGGTATYSIESGNLTATDLSVRADGEGGEGRSVEGFSPAKGGEGGGGTASFTQSGGTATINTLRVSASGVGGNGAQFDSYLGIDGGNGGDGFGGSASVGLTGGTLYSDTLSVEANGNKSIDYGNGYVAYFGNGGDLFYDNGSAGNGGTGRGGDALLSVNGGSLLDAADSNAVSLAVTINAIGEGGAGGAAYIESDEIANSGSGGAGFGGNATASFASGAFDATRLDINANGRGGLAGNDAQRISSDANRAGAGGSGTGGSAAFEIGTAFDSLTSSDNDRITTIIANGIGQAGESGRIGGAGGAGTGGSATIRAVGGITDLVAPQVSATGTGGAGGNGNLDGNGGAGGNGTGGSANIVADGVGTRLSLSNQALSARGQAGSGGEGGSGSTQLDAAGNGGAGGVGSGGTISYLASNLARLGVPGQTNPENHDVGGFGGDGGLAGNATVFEQNAVGNGGAGGAAVGGNFIGRAESGGDLTFGAVTIAADGFGGDGGRLGNVSSVQTGPSIGGIGGDGTGGSVSLTTAGIGSSLTVSALTVTANGSGGDGASSVGNNLATGDGSIGSAGGSGVGGAITIQADDEALLTLAPDAVRIDLMANGMGGSGGRGSAALAGSGGDGGAGGVGGLGQGGGIALAANASGEAEIAAAGTTFIMANGFGGSGGRGGNGASTTAPNTLGGNGGDAGITAPGVGGTVAFNAIGGALTVGTLDVAARGFTQITTGPGSPGNGPAGFGAQGQRNFALPFGGDVSFTSGDDEGGDTGRMQIGAASIDVTSQIVFDGFAFGGAGGKVDLLAQSSQASGAMRFSRLAINATGIPVEGSNVTVTAVSGPIEVDSDLLVQAAGFVSVTTNGSAGVLVGGLADISAPLGLTITGNNGGQLSADTINLISSGSIDIASVDCPNETCAPVHATSQLRALAEGDFNLTGPAFIAGLGSVDIYASGTISGERGSGYFSNGDVLVRGAGDVTVRNATGGQINVAAGAVEDGEIFYQPATLTLGEVEGGGLFDSAHGANFVSGGGITVTDGNTISARAELTFFSGNDIAVGAGNLIEANTDQTFEPSSISFRAGAVDIAYTLAIGDIATVSFGSGTTVNSNSGAIDLSGAAIDARFATFFANQLRADVTGQLALTDPRGDDGGRLDPACLEGAICIGSATTSGNILIGKGGISPLDVLATGSLSGRNVGISALGRIALDPAAQVLAVNSVNIASAQGDIALGAGALVRGGTVALSGAGSLTGSGAIEATFDDVGLTFGGDIDAASISAARELTTASLVGGVTEGSFRAPGSLRVGQLTLGTDADIGARDDLVIGSIALGGKSALLTAGGLLDLSATQNVLNLDLSAPTVTFGALNVAGDVSIEGGSVSGMAAVAGGTLTVDADDLSAQQLQSAGDLSLTVVNTAALGTVASTGGSVTIDPALLTFDAITAADAVNLAGGTITGGTASAGTGLDITATGALTLTSASSGSTMTINAASMRSGALVAGTDLSLTVANAVILTDAARAGANLSVSSASLVAPSLSAVGNLSVTAPGAATLGTATAGQALTIDAGDLRFDALNGNTIGVKAGSVLGGSVRSTGSSNIAATGPLSVASVDAGMAIALAGSSVAANALTAGAGVSVTSAGAARFGTASGSAINVTTGSLTFDTITSRGISSITTTGNVAGGTITSVGALAVSSGGSVGFTKLDGGSVSVAARSVAGGDVTARNGAIRISASGPVTTGALSATGNIGLDAGALTFTTASAGGRFDANVSSLSSGAITAAGDVSIFSGEDLTLGSLTGAAVSLGSSGVVNVAALVASGLVSVSADAVSLTSPGALQISTINASNGNIEVIANGSILGQTINARGDVLLRSITSDVTVTRVSAGYASASSDSLRPQATAVSGVIGQGDIRIEAARDIRIDSVADAANAFIANAGRTIILNGLATGKTMALSSTDLGIGTTGQLGEAAHTTSIELINSGQGVTYLGDNARTDASGGYTVSQGEFSRIQSGGDLLVQGGSAIRVGDLSVVAQAGTTPGQIGQTGRLALAAQGPITFVGGVTMSNAAGNTLAVNSGQAIALDATTGSIRLLEGQARAGTLSLSGGSVAMVTAQASADIANVTDTAPITERLSKNDGVTADRTLVEAETISLRSDRKVYIQNTSASTEFADRRGLVATNLSIDSRDGGTLDVVINGTVGGATGIDAIGVIGFNEDLTALSSVNGCVVANVEACGVDPVEEPIIEEPFSAINTRDVIEEVLDEAPEDSALVVIDSFMQSPLIQLNQIAPAGFEPLIDEPVTGTGNDDMLGEEQPGE</sequence>
<evidence type="ECO:0000313" key="4">
    <source>
        <dbReference type="Proteomes" id="UP000562395"/>
    </source>
</evidence>
<evidence type="ECO:0000259" key="2">
    <source>
        <dbReference type="SMART" id="SM00912"/>
    </source>
</evidence>
<feature type="compositionally biased region" description="Basic and acidic residues" evidence="1">
    <location>
        <begin position="897"/>
        <end position="908"/>
    </location>
</feature>
<dbReference type="RefSeq" id="WP_183612835.1">
    <property type="nucleotide sequence ID" value="NZ_JACICY010000003.1"/>
</dbReference>
<proteinExistence type="predicted"/>
<dbReference type="SUPFAM" id="SSF51126">
    <property type="entry name" value="Pectin lyase-like"/>
    <property type="match status" value="1"/>
</dbReference>
<protein>
    <submittedName>
        <fullName evidence="3">Filamentous hemagglutinin family protein</fullName>
    </submittedName>
</protein>
<feature type="compositionally biased region" description="Gly residues" evidence="1">
    <location>
        <begin position="1254"/>
        <end position="1263"/>
    </location>
</feature>
<name>A0A7W5ZV85_9SPHN</name>
<gene>
    <name evidence="3" type="ORF">GGQ88_001854</name>
</gene>
<feature type="region of interest" description="Disordered" evidence="1">
    <location>
        <begin position="1248"/>
        <end position="1274"/>
    </location>
</feature>
<dbReference type="InterPro" id="IPR011050">
    <property type="entry name" value="Pectin_lyase_fold/virulence"/>
</dbReference>
<evidence type="ECO:0000256" key="1">
    <source>
        <dbReference type="SAM" id="MobiDB-lite"/>
    </source>
</evidence>
<dbReference type="Gene3D" id="2.160.20.10">
    <property type="entry name" value="Single-stranded right-handed beta-helix, Pectin lyase-like"/>
    <property type="match status" value="1"/>
</dbReference>
<comment type="caution">
    <text evidence="3">The sequence shown here is derived from an EMBL/GenBank/DDBJ whole genome shotgun (WGS) entry which is preliminary data.</text>
</comment>
<feature type="domain" description="Filamentous haemagglutinin FhaB/tRNA nuclease CdiA-like TPS" evidence="2">
    <location>
        <begin position="72"/>
        <end position="191"/>
    </location>
</feature>
<dbReference type="SMART" id="SM00912">
    <property type="entry name" value="Haemagg_act"/>
    <property type="match status" value="1"/>
</dbReference>
<feature type="region of interest" description="Disordered" evidence="1">
    <location>
        <begin position="897"/>
        <end position="929"/>
    </location>
</feature>
<dbReference type="EMBL" id="JACICY010000003">
    <property type="protein sequence ID" value="MBB3860588.1"/>
    <property type="molecule type" value="Genomic_DNA"/>
</dbReference>
<keyword evidence="4" id="KW-1185">Reference proteome</keyword>
<dbReference type="Proteomes" id="UP000562395">
    <property type="component" value="Unassembled WGS sequence"/>
</dbReference>
<dbReference type="InterPro" id="IPR008638">
    <property type="entry name" value="FhaB/CdiA-like_TPS"/>
</dbReference>
<evidence type="ECO:0000313" key="3">
    <source>
        <dbReference type="EMBL" id="MBB3860588.1"/>
    </source>
</evidence>
<accession>A0A7W5ZV85</accession>
<reference evidence="3 4" key="1">
    <citation type="submission" date="2020-08" db="EMBL/GenBank/DDBJ databases">
        <title>Genomic Encyclopedia of Type Strains, Phase IV (KMG-IV): sequencing the most valuable type-strain genomes for metagenomic binning, comparative biology and taxonomic classification.</title>
        <authorList>
            <person name="Goeker M."/>
        </authorList>
    </citation>
    <scope>NUCLEOTIDE SEQUENCE [LARGE SCALE GENOMIC DNA]</scope>
    <source>
        <strain evidence="3 4">DSM 14552</strain>
    </source>
</reference>
<dbReference type="InterPro" id="IPR012334">
    <property type="entry name" value="Pectin_lyas_fold"/>
</dbReference>